<accession>A0AAN8SDP8</accession>
<reference evidence="4 5" key="1">
    <citation type="submission" date="2023-10" db="EMBL/GenBank/DDBJ databases">
        <title>Genomes of two closely related lineages of the louse Polyplax serrata with different host specificities.</title>
        <authorList>
            <person name="Martinu J."/>
            <person name="Tarabai H."/>
            <person name="Stefka J."/>
            <person name="Hypsa V."/>
        </authorList>
    </citation>
    <scope>NUCLEOTIDE SEQUENCE [LARGE SCALE GENOMIC DNA]</scope>
    <source>
        <strain evidence="4">HR10_N</strain>
    </source>
</reference>
<dbReference type="Proteomes" id="UP001372834">
    <property type="component" value="Unassembled WGS sequence"/>
</dbReference>
<feature type="region of interest" description="Disordered" evidence="2">
    <location>
        <begin position="1"/>
        <end position="114"/>
    </location>
</feature>
<dbReference type="PANTHER" id="PTHR47080">
    <property type="entry name" value="CHROMOSOME 16 OPEN READING FRAME 96"/>
    <property type="match status" value="1"/>
</dbReference>
<feature type="compositionally biased region" description="Basic and acidic residues" evidence="2">
    <location>
        <begin position="104"/>
        <end position="114"/>
    </location>
</feature>
<evidence type="ECO:0000256" key="1">
    <source>
        <dbReference type="SAM" id="Coils"/>
    </source>
</evidence>
<dbReference type="InterPro" id="IPR032013">
    <property type="entry name" value="DUF4795"/>
</dbReference>
<protein>
    <recommendedName>
        <fullName evidence="3">DUF4795 domain-containing protein</fullName>
    </recommendedName>
</protein>
<feature type="compositionally biased region" description="Basic and acidic residues" evidence="2">
    <location>
        <begin position="17"/>
        <end position="32"/>
    </location>
</feature>
<proteinExistence type="predicted"/>
<evidence type="ECO:0000256" key="2">
    <source>
        <dbReference type="SAM" id="MobiDB-lite"/>
    </source>
</evidence>
<comment type="caution">
    <text evidence="4">The sequence shown here is derived from an EMBL/GenBank/DDBJ whole genome shotgun (WGS) entry which is preliminary data.</text>
</comment>
<feature type="coiled-coil region" evidence="1">
    <location>
        <begin position="542"/>
        <end position="606"/>
    </location>
</feature>
<dbReference type="AlphaFoldDB" id="A0AAN8SDP8"/>
<feature type="compositionally biased region" description="Polar residues" evidence="2">
    <location>
        <begin position="278"/>
        <end position="295"/>
    </location>
</feature>
<keyword evidence="1" id="KW-0175">Coiled coil</keyword>
<feature type="compositionally biased region" description="Low complexity" evidence="2">
    <location>
        <begin position="336"/>
        <end position="345"/>
    </location>
</feature>
<gene>
    <name evidence="4" type="ORF">RUM43_000236</name>
</gene>
<feature type="domain" description="DUF4795" evidence="3">
    <location>
        <begin position="444"/>
        <end position="637"/>
    </location>
</feature>
<name>A0AAN8SDP8_POLSC</name>
<sequence>MIDTGDGKPCPSRSKTSKPDMENTDTDKESTGQKKPPCQCQEKKKKPDDEREKSEKEKLEKEKPEKDKFEKTKSESEGEEKRKEEKEMKKDLNQKDCEEEEEPEPKKLREFKKPCPCKGKDTAPIIDEDVRAAASSYYGSDSEGNCQTIVRVEPVGERCDSWRSRPALAHESMVRLEEKVAMLQDAFEALEQLPTNEELKKKAQGSASSATPVKDLWQLYNLNKRVESCEGTVEKMASMIEDLVKETCNLKEAMLVVADAVDEMECADQLGKTTCFTAIPGQTNNPFATTQTSAEPTKKPGVSFQGEGQSGGTKCNGGPCTEDDGKRTASGSRVPEQGGENQQEGQEPRTEEAGNALGAQDGGLGADIDSAPEQRVGIGPEFYKMSAAQKFCILKENVNCLIFQIKQMNENLPVSQIASKLCALVSMQRQLDALEKEWRAFLETFGEEGIMGLHNTIEEFRIEFENIHNLISKLIAEKQDIEATIRTIQMEIEHIKRVKADLEIVEDLLAEKADASVVNRKVSHDQFDAACDDLTRGLDETLDRLMQQEALWNEAMEELQKGMDNKLDKNEIMPLKEFINKKLKCLQEKLKQLAQLRKDAEAAGAKSRILRNLNCIACDGDVVMKMDNAASYQCPPMAPPKGIKPMLTYELDQVRRAMKKGPCRATNHVEEVIADTQKKITGIPLTQKEAVDSKVSKLAHFCNRYCGGSHTITTPQQRVTRIGHFLTEFGPQAMSMFNQDNFDSRNPLCPPTVTVDESDIQKPCV</sequence>
<dbReference type="Pfam" id="PF16043">
    <property type="entry name" value="DUF4795"/>
    <property type="match status" value="1"/>
</dbReference>
<organism evidence="4 5">
    <name type="scientific">Polyplax serrata</name>
    <name type="common">Common mouse louse</name>
    <dbReference type="NCBI Taxonomy" id="468196"/>
    <lineage>
        <taxon>Eukaryota</taxon>
        <taxon>Metazoa</taxon>
        <taxon>Ecdysozoa</taxon>
        <taxon>Arthropoda</taxon>
        <taxon>Hexapoda</taxon>
        <taxon>Insecta</taxon>
        <taxon>Pterygota</taxon>
        <taxon>Neoptera</taxon>
        <taxon>Paraneoptera</taxon>
        <taxon>Psocodea</taxon>
        <taxon>Troctomorpha</taxon>
        <taxon>Phthiraptera</taxon>
        <taxon>Anoplura</taxon>
        <taxon>Polyplacidae</taxon>
        <taxon>Polyplax</taxon>
    </lineage>
</organism>
<evidence type="ECO:0000313" key="5">
    <source>
        <dbReference type="Proteomes" id="UP001372834"/>
    </source>
</evidence>
<dbReference type="PANTHER" id="PTHR47080:SF1">
    <property type="entry name" value="CHROMOSOME 16 OPEN READING FRAME 96"/>
    <property type="match status" value="1"/>
</dbReference>
<feature type="compositionally biased region" description="Basic and acidic residues" evidence="2">
    <location>
        <begin position="41"/>
        <end position="96"/>
    </location>
</feature>
<feature type="region of interest" description="Disordered" evidence="2">
    <location>
        <begin position="278"/>
        <end position="372"/>
    </location>
</feature>
<evidence type="ECO:0000259" key="3">
    <source>
        <dbReference type="Pfam" id="PF16043"/>
    </source>
</evidence>
<evidence type="ECO:0000313" key="4">
    <source>
        <dbReference type="EMBL" id="KAK6643971.1"/>
    </source>
</evidence>
<dbReference type="EMBL" id="JAWJWE010000001">
    <property type="protein sequence ID" value="KAK6643971.1"/>
    <property type="molecule type" value="Genomic_DNA"/>
</dbReference>